<dbReference type="GO" id="GO:0008104">
    <property type="term" value="P:intracellular protein localization"/>
    <property type="evidence" value="ECO:0007669"/>
    <property type="project" value="TreeGrafter"/>
</dbReference>
<dbReference type="GO" id="GO:0051018">
    <property type="term" value="F:protein kinase A binding"/>
    <property type="evidence" value="ECO:0007669"/>
    <property type="project" value="TreeGrafter"/>
</dbReference>
<dbReference type="EMBL" id="OX395127">
    <property type="protein sequence ID" value="CAI5767568.1"/>
    <property type="molecule type" value="Genomic_DNA"/>
</dbReference>
<evidence type="ECO:0000259" key="4">
    <source>
        <dbReference type="Pfam" id="PF05716"/>
    </source>
</evidence>
<evidence type="ECO:0000313" key="6">
    <source>
        <dbReference type="Proteomes" id="UP001178461"/>
    </source>
</evidence>
<protein>
    <recommendedName>
        <fullName evidence="4">A-kinase anchor 110kDa C-terminal domain-containing protein</fullName>
    </recommendedName>
</protein>
<keyword evidence="2" id="KW-0597">Phosphoprotein</keyword>
<comment type="similarity">
    <text evidence="1">Belongs to the AKAP110 family.</text>
</comment>
<evidence type="ECO:0000256" key="3">
    <source>
        <dbReference type="SAM" id="MobiDB-lite"/>
    </source>
</evidence>
<name>A0AA35JZI9_9SAUR</name>
<dbReference type="PANTHER" id="PTHR10226">
    <property type="entry name" value="A KINASE ANCHOR PROTEIN"/>
    <property type="match status" value="1"/>
</dbReference>
<evidence type="ECO:0000313" key="5">
    <source>
        <dbReference type="EMBL" id="CAI5767568.1"/>
    </source>
</evidence>
<dbReference type="GO" id="GO:0097228">
    <property type="term" value="C:sperm principal piece"/>
    <property type="evidence" value="ECO:0007669"/>
    <property type="project" value="TreeGrafter"/>
</dbReference>
<feature type="compositionally biased region" description="Polar residues" evidence="3">
    <location>
        <begin position="75"/>
        <end position="96"/>
    </location>
</feature>
<feature type="compositionally biased region" description="Polar residues" evidence="3">
    <location>
        <begin position="32"/>
        <end position="55"/>
    </location>
</feature>
<dbReference type="AlphaFoldDB" id="A0AA35JZI9"/>
<dbReference type="Proteomes" id="UP001178461">
    <property type="component" value="Chromosome 2"/>
</dbReference>
<dbReference type="GO" id="GO:0005737">
    <property type="term" value="C:cytoplasm"/>
    <property type="evidence" value="ECO:0007669"/>
    <property type="project" value="TreeGrafter"/>
</dbReference>
<sequence>MSHSSTGTTAAPESSSQSNRAVPEQAMGGSVASDNMNQTDDQPMDQLSLSVTKLSLRTAKDDASETATDDLPDKQNGSGDSFSEGQTSTSPANGEQLTDSEVIVGNQNADDSPVNKELQAILQWMVASHLNVPNLTFINENDNELAKLPLLAEKAGKKAYTVGDILQEVKKYFLQQQMEPTVGSAPSCGLLDWLLANL</sequence>
<proteinExistence type="inferred from homology"/>
<feature type="domain" description="A-kinase anchor 110kDa C-terminal" evidence="4">
    <location>
        <begin position="88"/>
        <end position="198"/>
    </location>
</feature>
<feature type="region of interest" description="Disordered" evidence="3">
    <location>
        <begin position="1"/>
        <end position="96"/>
    </location>
</feature>
<accession>A0AA35JZI9</accession>
<keyword evidence="6" id="KW-1185">Reference proteome</keyword>
<evidence type="ECO:0000256" key="1">
    <source>
        <dbReference type="ARBA" id="ARBA00005764"/>
    </source>
</evidence>
<dbReference type="InterPro" id="IPR008382">
    <property type="entry name" value="SPHK1-interactor_AKAP_110"/>
</dbReference>
<dbReference type="GO" id="GO:0035686">
    <property type="term" value="C:sperm fibrous sheath"/>
    <property type="evidence" value="ECO:0007669"/>
    <property type="project" value="TreeGrafter"/>
</dbReference>
<reference evidence="5" key="1">
    <citation type="submission" date="2022-12" db="EMBL/GenBank/DDBJ databases">
        <authorList>
            <person name="Alioto T."/>
            <person name="Alioto T."/>
            <person name="Gomez Garrido J."/>
        </authorList>
    </citation>
    <scope>NUCLEOTIDE SEQUENCE</scope>
</reference>
<organism evidence="5 6">
    <name type="scientific">Podarcis lilfordi</name>
    <name type="common">Lilford's wall lizard</name>
    <dbReference type="NCBI Taxonomy" id="74358"/>
    <lineage>
        <taxon>Eukaryota</taxon>
        <taxon>Metazoa</taxon>
        <taxon>Chordata</taxon>
        <taxon>Craniata</taxon>
        <taxon>Vertebrata</taxon>
        <taxon>Euteleostomi</taxon>
        <taxon>Lepidosauria</taxon>
        <taxon>Squamata</taxon>
        <taxon>Bifurcata</taxon>
        <taxon>Unidentata</taxon>
        <taxon>Episquamata</taxon>
        <taxon>Laterata</taxon>
        <taxon>Lacertibaenia</taxon>
        <taxon>Lacertidae</taxon>
        <taxon>Podarcis</taxon>
    </lineage>
</organism>
<dbReference type="Pfam" id="PF05716">
    <property type="entry name" value="AKAP_110"/>
    <property type="match status" value="1"/>
</dbReference>
<evidence type="ECO:0000256" key="2">
    <source>
        <dbReference type="ARBA" id="ARBA00022553"/>
    </source>
</evidence>
<gene>
    <name evidence="5" type="ORF">PODLI_1B030157</name>
</gene>
<feature type="compositionally biased region" description="Polar residues" evidence="3">
    <location>
        <begin position="1"/>
        <end position="20"/>
    </location>
</feature>
<dbReference type="PANTHER" id="PTHR10226:SF8">
    <property type="entry name" value="A-KINASE ANCHOR PROTEIN 4"/>
    <property type="match status" value="1"/>
</dbReference>
<dbReference type="InterPro" id="IPR018292">
    <property type="entry name" value="AKAP_110_C"/>
</dbReference>